<reference evidence="1" key="1">
    <citation type="submission" date="2022-12" db="EMBL/GenBank/DDBJ databases">
        <authorList>
            <person name="Bing R.G."/>
            <person name="Willard D.J."/>
            <person name="Manesh M.J.H."/>
            <person name="Laemthong T."/>
            <person name="Crosby J.R."/>
            <person name="Kelly R.M."/>
        </authorList>
    </citation>
    <scope>NUCLEOTIDE SEQUENCE</scope>
    <source>
        <strain evidence="1">DSM 8990</strain>
    </source>
</reference>
<gene>
    <name evidence="1" type="ORF">OTK00_001979</name>
</gene>
<dbReference type="GO" id="GO:0016829">
    <property type="term" value="F:lyase activity"/>
    <property type="evidence" value="ECO:0007669"/>
    <property type="project" value="UniProtKB-KW"/>
</dbReference>
<name>A0ABY7BM43_9FIRM</name>
<evidence type="ECO:0000313" key="2">
    <source>
        <dbReference type="Proteomes" id="UP001164909"/>
    </source>
</evidence>
<protein>
    <submittedName>
        <fullName evidence="1">Carbon-phosphorus lyase complex subunit PhnI</fullName>
    </submittedName>
</protein>
<dbReference type="RefSeq" id="WP_045168963.1">
    <property type="nucleotide sequence ID" value="NZ_CP113865.1"/>
</dbReference>
<keyword evidence="2" id="KW-1185">Reference proteome</keyword>
<dbReference type="PIRSF" id="PIRSF007313">
    <property type="entry name" value="PhnI"/>
    <property type="match status" value="1"/>
</dbReference>
<dbReference type="Pfam" id="PF05861">
    <property type="entry name" value="PhnI"/>
    <property type="match status" value="1"/>
</dbReference>
<organism evidence="1 2">
    <name type="scientific">Caldicellulosiruptor morganii</name>
    <dbReference type="NCBI Taxonomy" id="1387555"/>
    <lineage>
        <taxon>Bacteria</taxon>
        <taxon>Bacillati</taxon>
        <taxon>Bacillota</taxon>
        <taxon>Bacillota incertae sedis</taxon>
        <taxon>Caldicellulosiruptorales</taxon>
        <taxon>Caldicellulosiruptoraceae</taxon>
        <taxon>Caldicellulosiruptor</taxon>
    </lineage>
</organism>
<evidence type="ECO:0000313" key="1">
    <source>
        <dbReference type="EMBL" id="WAM33478.1"/>
    </source>
</evidence>
<dbReference type="InterPro" id="IPR008773">
    <property type="entry name" value="PhnI"/>
</dbReference>
<sequence length="369" mass="41156">MGYVAVKGGIEAIENAEKLVHFYRLKGGSPLLQIQQIVDQLRFAVDKVMGEGALYCPEYAALAIKQTEGDLIEASFLLRSYRSTLSRKYYSLPIDTSKMRIIRRISAAFRDIPGGQILGPTRDYTTRLLEFDLMNEDTGSASKYIEELLNQIKIKNDFQDSAIPSFPKIVEYLKREGLLIGSKKSDSQIFDITKEALKFPCPRSGRLQILARGETGGLLALAYSSMRGFGDIHPTIGELRVGYVPLIIPHPGGKGTLYLGEIMVTEAEIIASVKKDDESVPKFTLGYGLCFGHNELKAICMAVLDRSMMSENPKNPAENQEFVLYHIDGIELSGFALHYKLPHYVTFQAELDRLRALQQEGGFKNGEQS</sequence>
<accession>A0ABY7BM43</accession>
<keyword evidence="1" id="KW-0456">Lyase</keyword>
<dbReference type="Proteomes" id="UP001164909">
    <property type="component" value="Chromosome"/>
</dbReference>
<dbReference type="EMBL" id="CP113865">
    <property type="protein sequence ID" value="WAM33478.1"/>
    <property type="molecule type" value="Genomic_DNA"/>
</dbReference>
<proteinExistence type="predicted"/>